<sequence length="299" mass="35313">MLYQIEKDKISGRIRKQEFKLEKDLQRFFEKNTSYILPNCDFIASELTVAGFRFDSLLFDNENNAFLIVEYKRKENDGVVDQGYAYLNIAESHKESLVLAYNNIKKSFREPKEFDWSQTRVLFVAPAFNKHQREAMNNKKLPFDLMTVNRYEGNIIDIDYVNKTYESAIKFPSVSRQITVKTEEDFMKKVDDSVKELYFRLRDEITSWDMDIKVAPTKVYIAFKLISNFMDVEFTTRNMRVTLNLKKGTLKDGNRVARDMSETGHRGNGDYEIRLDESTDYNYFLSLVKQAYDFQKNNN</sequence>
<dbReference type="Gene3D" id="3.40.1350.10">
    <property type="match status" value="1"/>
</dbReference>
<dbReference type="KEGG" id="lack:FLP15_01545"/>
<protein>
    <recommendedName>
        <fullName evidence="1">DUF5655 domain-containing protein</fullName>
    </recommendedName>
</protein>
<dbReference type="EMBL" id="CP041356">
    <property type="protein sequence ID" value="QDK70099.1"/>
    <property type="molecule type" value="Genomic_DNA"/>
</dbReference>
<keyword evidence="3" id="KW-1185">Reference proteome</keyword>
<dbReference type="GO" id="GO:0003676">
    <property type="term" value="F:nucleic acid binding"/>
    <property type="evidence" value="ECO:0007669"/>
    <property type="project" value="InterPro"/>
</dbReference>
<dbReference type="Pfam" id="PF18899">
    <property type="entry name" value="DUF5655"/>
    <property type="match status" value="1"/>
</dbReference>
<gene>
    <name evidence="2" type="ORF">FLP15_01545</name>
</gene>
<feature type="domain" description="DUF5655" evidence="1">
    <location>
        <begin position="184"/>
        <end position="295"/>
    </location>
</feature>
<dbReference type="Proteomes" id="UP000315128">
    <property type="component" value="Chromosome"/>
</dbReference>
<name>A0A514Z677_9LACT</name>
<reference evidence="2 3" key="1">
    <citation type="submission" date="2019-07" db="EMBL/GenBank/DDBJ databases">
        <title>Genome sequencing of KACC 19320.</title>
        <authorList>
            <person name="Heo J."/>
            <person name="Kim S.-J."/>
            <person name="Kim J.-S."/>
            <person name="Hong S.-B."/>
            <person name="Kwon S.-W."/>
        </authorList>
    </citation>
    <scope>NUCLEOTIDE SEQUENCE [LARGE SCALE GENOMIC DNA]</scope>
    <source>
        <strain evidence="2 3">KACC 19320</strain>
    </source>
</reference>
<accession>A0A514Z677</accession>
<evidence type="ECO:0000259" key="1">
    <source>
        <dbReference type="Pfam" id="PF18899"/>
    </source>
</evidence>
<evidence type="ECO:0000313" key="3">
    <source>
        <dbReference type="Proteomes" id="UP000315128"/>
    </source>
</evidence>
<proteinExistence type="predicted"/>
<dbReference type="RefSeq" id="WP_142765736.1">
    <property type="nucleotide sequence ID" value="NZ_CP041356.1"/>
</dbReference>
<dbReference type="InterPro" id="IPR043714">
    <property type="entry name" value="DUF5655"/>
</dbReference>
<dbReference type="OrthoDB" id="9798761at2"/>
<dbReference type="InterPro" id="IPR011856">
    <property type="entry name" value="tRNA_endonuc-like_dom_sf"/>
</dbReference>
<dbReference type="AlphaFoldDB" id="A0A514Z677"/>
<organism evidence="2 3">
    <name type="scientific">Lactococcus protaetiae</name>
    <dbReference type="NCBI Taxonomy" id="2592653"/>
    <lineage>
        <taxon>Bacteria</taxon>
        <taxon>Bacillati</taxon>
        <taxon>Bacillota</taxon>
        <taxon>Bacilli</taxon>
        <taxon>Lactobacillales</taxon>
        <taxon>Streptococcaceae</taxon>
        <taxon>Lactococcus</taxon>
    </lineage>
</organism>
<evidence type="ECO:0000313" key="2">
    <source>
        <dbReference type="EMBL" id="QDK70099.1"/>
    </source>
</evidence>